<dbReference type="InterPro" id="IPR010195">
    <property type="entry name" value="Uncharacterised_peroxidase-rel"/>
</dbReference>
<keyword evidence="2" id="KW-0575">Peroxidase</keyword>
<evidence type="ECO:0000259" key="1">
    <source>
        <dbReference type="Pfam" id="PF02627"/>
    </source>
</evidence>
<dbReference type="InterPro" id="IPR003779">
    <property type="entry name" value="CMD-like"/>
</dbReference>
<keyword evidence="2" id="KW-0560">Oxidoreductase</keyword>
<reference evidence="2 3" key="1">
    <citation type="submission" date="2019-08" db="EMBL/GenBank/DDBJ databases">
        <authorList>
            <person name="Dhanesh K."/>
            <person name="Kumar G."/>
            <person name="Sasikala C."/>
            <person name="Venkata Ramana C."/>
        </authorList>
    </citation>
    <scope>NUCLEOTIDE SEQUENCE [LARGE SCALE GENOMIC DNA]</scope>
    <source>
        <strain evidence="2 3">JC645</strain>
    </source>
</reference>
<evidence type="ECO:0000313" key="3">
    <source>
        <dbReference type="Proteomes" id="UP000324479"/>
    </source>
</evidence>
<dbReference type="PANTHER" id="PTHR35446:SF3">
    <property type="entry name" value="CMD DOMAIN-CONTAINING PROTEIN"/>
    <property type="match status" value="1"/>
</dbReference>
<organism evidence="2 3">
    <name type="scientific">Roseiconus nitratireducens</name>
    <dbReference type="NCBI Taxonomy" id="2605748"/>
    <lineage>
        <taxon>Bacteria</taxon>
        <taxon>Pseudomonadati</taxon>
        <taxon>Planctomycetota</taxon>
        <taxon>Planctomycetia</taxon>
        <taxon>Pirellulales</taxon>
        <taxon>Pirellulaceae</taxon>
        <taxon>Roseiconus</taxon>
    </lineage>
</organism>
<dbReference type="InterPro" id="IPR029032">
    <property type="entry name" value="AhpD-like"/>
</dbReference>
<comment type="caution">
    <text evidence="2">The sequence shown here is derived from an EMBL/GenBank/DDBJ whole genome shotgun (WGS) entry which is preliminary data.</text>
</comment>
<dbReference type="PANTHER" id="PTHR35446">
    <property type="entry name" value="SI:CH211-175M2.5"/>
    <property type="match status" value="1"/>
</dbReference>
<dbReference type="GO" id="GO:0051920">
    <property type="term" value="F:peroxiredoxin activity"/>
    <property type="evidence" value="ECO:0007669"/>
    <property type="project" value="InterPro"/>
</dbReference>
<keyword evidence="3" id="KW-1185">Reference proteome</keyword>
<dbReference type="EMBL" id="VWOX01000036">
    <property type="protein sequence ID" value="KAA5537959.1"/>
    <property type="molecule type" value="Genomic_DNA"/>
</dbReference>
<dbReference type="Gene3D" id="1.20.1290.10">
    <property type="entry name" value="AhpD-like"/>
    <property type="match status" value="1"/>
</dbReference>
<feature type="domain" description="Carboxymuconolactone decarboxylase-like" evidence="1">
    <location>
        <begin position="41"/>
        <end position="115"/>
    </location>
</feature>
<dbReference type="SUPFAM" id="SSF69118">
    <property type="entry name" value="AhpD-like"/>
    <property type="match status" value="1"/>
</dbReference>
<name>A0A5M6CXI5_9BACT</name>
<dbReference type="Proteomes" id="UP000324479">
    <property type="component" value="Unassembled WGS sequence"/>
</dbReference>
<dbReference type="InterPro" id="IPR004675">
    <property type="entry name" value="AhpD_core"/>
</dbReference>
<gene>
    <name evidence="2" type="ORF">FYK55_28020</name>
</gene>
<dbReference type="NCBIfam" id="TIGR01926">
    <property type="entry name" value="peroxid_rel"/>
    <property type="match status" value="1"/>
</dbReference>
<dbReference type="RefSeq" id="WP_150079933.1">
    <property type="nucleotide sequence ID" value="NZ_VWOX01000036.1"/>
</dbReference>
<proteinExistence type="predicted"/>
<dbReference type="AlphaFoldDB" id="A0A5M6CXI5"/>
<evidence type="ECO:0000313" key="2">
    <source>
        <dbReference type="EMBL" id="KAA5537959.1"/>
    </source>
</evidence>
<accession>A0A5M6CXI5</accession>
<sequence>MSRINQIAPENATGPAAELFAAVKGKLGMVPNMMRAIGNSPAALSAYLQFSGNLAGGSLSNQQREQIALAVGEANQCDYCLAAHSALGKMAGLSTDQIRDARRSSAVDPKSDALVRFASTLVKRRGNVSDEELQELRQHGFTDADITEVVANVALNIFTNYFNHVADTEIDFPKAERLEPQAA</sequence>
<dbReference type="NCBIfam" id="TIGR00778">
    <property type="entry name" value="ahpD_dom"/>
    <property type="match status" value="1"/>
</dbReference>
<protein>
    <submittedName>
        <fullName evidence="2">Peroxidase-related enzyme</fullName>
    </submittedName>
</protein>
<dbReference type="Pfam" id="PF02627">
    <property type="entry name" value="CMD"/>
    <property type="match status" value="1"/>
</dbReference>